<evidence type="ECO:0000313" key="3">
    <source>
        <dbReference type="EMBL" id="GIY24447.1"/>
    </source>
</evidence>
<dbReference type="Proteomes" id="UP001054837">
    <property type="component" value="Unassembled WGS sequence"/>
</dbReference>
<feature type="compositionally biased region" description="Basic and acidic residues" evidence="1">
    <location>
        <begin position="20"/>
        <end position="31"/>
    </location>
</feature>
<keyword evidence="4" id="KW-1185">Reference proteome</keyword>
<name>A0AAV4RWH4_9ARAC</name>
<dbReference type="AlphaFoldDB" id="A0AAV4RWH4"/>
<dbReference type="EMBL" id="BPLQ01006694">
    <property type="protein sequence ID" value="GIY24447.1"/>
    <property type="molecule type" value="Genomic_DNA"/>
</dbReference>
<dbReference type="EMBL" id="BPLQ01006694">
    <property type="protein sequence ID" value="GIY24428.1"/>
    <property type="molecule type" value="Genomic_DNA"/>
</dbReference>
<protein>
    <submittedName>
        <fullName evidence="3">Uncharacterized protein</fullName>
    </submittedName>
</protein>
<evidence type="ECO:0000313" key="4">
    <source>
        <dbReference type="Proteomes" id="UP001054837"/>
    </source>
</evidence>
<gene>
    <name evidence="2" type="ORF">CDAR_372831</name>
    <name evidence="3" type="ORF">CDAR_372941</name>
</gene>
<organism evidence="3 4">
    <name type="scientific">Caerostris darwini</name>
    <dbReference type="NCBI Taxonomy" id="1538125"/>
    <lineage>
        <taxon>Eukaryota</taxon>
        <taxon>Metazoa</taxon>
        <taxon>Ecdysozoa</taxon>
        <taxon>Arthropoda</taxon>
        <taxon>Chelicerata</taxon>
        <taxon>Arachnida</taxon>
        <taxon>Araneae</taxon>
        <taxon>Araneomorphae</taxon>
        <taxon>Entelegynae</taxon>
        <taxon>Araneoidea</taxon>
        <taxon>Araneidae</taxon>
        <taxon>Caerostris</taxon>
    </lineage>
</organism>
<evidence type="ECO:0000256" key="1">
    <source>
        <dbReference type="SAM" id="MobiDB-lite"/>
    </source>
</evidence>
<evidence type="ECO:0000313" key="2">
    <source>
        <dbReference type="EMBL" id="GIY24428.1"/>
    </source>
</evidence>
<sequence length="97" mass="10922">MEGWEGGVDDRNQKSTYPEWQRDARADETTQKGRSSIRGESVLSRTVDDPGRGESPLWGVEEGNTKRFACSVLNREIGGNNRASSKLEIDVKPHRFE</sequence>
<proteinExistence type="predicted"/>
<reference evidence="3 4" key="1">
    <citation type="submission" date="2021-06" db="EMBL/GenBank/DDBJ databases">
        <title>Caerostris darwini draft genome.</title>
        <authorList>
            <person name="Kono N."/>
            <person name="Arakawa K."/>
        </authorList>
    </citation>
    <scope>NUCLEOTIDE SEQUENCE [LARGE SCALE GENOMIC DNA]</scope>
</reference>
<accession>A0AAV4RWH4</accession>
<feature type="region of interest" description="Disordered" evidence="1">
    <location>
        <begin position="1"/>
        <end position="60"/>
    </location>
</feature>
<comment type="caution">
    <text evidence="3">The sequence shown here is derived from an EMBL/GenBank/DDBJ whole genome shotgun (WGS) entry which is preliminary data.</text>
</comment>